<dbReference type="AlphaFoldDB" id="A0A8J7GFS9"/>
<feature type="domain" description="DUF4178" evidence="1">
    <location>
        <begin position="67"/>
        <end position="200"/>
    </location>
</feature>
<dbReference type="InterPro" id="IPR025235">
    <property type="entry name" value="DUF4178"/>
</dbReference>
<reference evidence="2" key="1">
    <citation type="submission" date="2020-11" db="EMBL/GenBank/DDBJ databases">
        <title>Sequencing the genomes of 1000 actinobacteria strains.</title>
        <authorList>
            <person name="Klenk H.-P."/>
        </authorList>
    </citation>
    <scope>NUCLEOTIDE SEQUENCE</scope>
    <source>
        <strain evidence="2">DSM 45356</strain>
    </source>
</reference>
<evidence type="ECO:0000259" key="1">
    <source>
        <dbReference type="Pfam" id="PF13785"/>
    </source>
</evidence>
<sequence length="210" mass="22357">MNSLVIAVLLAVVAALLIVVVVVVLAARRAARAHQAADAATLARAAAVDPLADLGADAALGDPRRLGPGDTVEIRGHAYVVRGSLHITEGSWSWKEHLLGDAETSDLWLSVEEDPDLIVVLWTDVRGATVTPGPATVDLDGRRYASDESGTARYTGVGTTGLDPAGTLAYHDYKAGDARLSFERYGTSGTWEVARGEKLHRHELRVFPRS</sequence>
<dbReference type="EMBL" id="JADOUF010000001">
    <property type="protein sequence ID" value="MBG6138099.1"/>
    <property type="molecule type" value="Genomic_DNA"/>
</dbReference>
<protein>
    <recommendedName>
        <fullName evidence="1">DUF4178 domain-containing protein</fullName>
    </recommendedName>
</protein>
<evidence type="ECO:0000313" key="2">
    <source>
        <dbReference type="EMBL" id="MBG6138099.1"/>
    </source>
</evidence>
<dbReference type="RefSeq" id="WP_233473045.1">
    <property type="nucleotide sequence ID" value="NZ_BONS01000017.1"/>
</dbReference>
<name>A0A8J7GFS9_9ACTN</name>
<evidence type="ECO:0000313" key="3">
    <source>
        <dbReference type="Proteomes" id="UP000622552"/>
    </source>
</evidence>
<gene>
    <name evidence="2" type="ORF">IW245_004293</name>
</gene>
<accession>A0A8J7GFS9</accession>
<dbReference type="Pfam" id="PF13785">
    <property type="entry name" value="DUF4178"/>
    <property type="match status" value="1"/>
</dbReference>
<organism evidence="2 3">
    <name type="scientific">Longispora fulva</name>
    <dbReference type="NCBI Taxonomy" id="619741"/>
    <lineage>
        <taxon>Bacteria</taxon>
        <taxon>Bacillati</taxon>
        <taxon>Actinomycetota</taxon>
        <taxon>Actinomycetes</taxon>
        <taxon>Micromonosporales</taxon>
        <taxon>Micromonosporaceae</taxon>
        <taxon>Longispora</taxon>
    </lineage>
</organism>
<proteinExistence type="predicted"/>
<comment type="caution">
    <text evidence="2">The sequence shown here is derived from an EMBL/GenBank/DDBJ whole genome shotgun (WGS) entry which is preliminary data.</text>
</comment>
<dbReference type="Proteomes" id="UP000622552">
    <property type="component" value="Unassembled WGS sequence"/>
</dbReference>
<keyword evidence="3" id="KW-1185">Reference proteome</keyword>